<reference evidence="2 3" key="1">
    <citation type="submission" date="2021-08" db="EMBL/GenBank/DDBJ databases">
        <title>The genome sequence of Chitinophaga sp. B61.</title>
        <authorList>
            <person name="Zhang X."/>
        </authorList>
    </citation>
    <scope>NUCLEOTIDE SEQUENCE [LARGE SCALE GENOMIC DNA]</scope>
    <source>
        <strain evidence="2 3">B61</strain>
    </source>
</reference>
<dbReference type="Pfam" id="PF14130">
    <property type="entry name" value="Cap4_nuclease"/>
    <property type="match status" value="1"/>
</dbReference>
<proteinExistence type="predicted"/>
<feature type="domain" description="CD-NTase associated protein 4-like DNA endonuclease" evidence="1">
    <location>
        <begin position="66"/>
        <end position="273"/>
    </location>
</feature>
<sequence length="416" mass="47839">MIDTLYYLIYLQIFVCIPIPRKFNFYKLPYDAVAEPQIIIRVAALFWYYYTLYKPNNLVTSTSTNAGVHAITGFEFQSHCAICIILDDYDKFKQADYFLSMEHWEDYLFCFMNSNGHVIEIKTYQAKKSSTKWSLNEVMYEIVEKIVDAGLSVRVDPITKSAGFIMNLHFISNNEMSFTATAGDGKTKITKIVNETNTNVSFSQLHTEIQNLFKIHERFNNKQEKLDELANVSFCYIDLSRTVKAQQQTIKGKLSELFNNKIYDTQAALDTLLLLFSKIKAVFNQGSIPRLLDPAKRISGQEIADVLKVVTSQKRAYSLWRDQKYEIAKKLAICLADQEEFEQQFIYSIDLFKDKSQTQHAQILTFVENNKHILSTSTSEAECLEALNAKFKAECTCRLTPVQLKATLFAALIQIL</sequence>
<dbReference type="EMBL" id="JAICCF010000001">
    <property type="protein sequence ID" value="MBW8683519.1"/>
    <property type="molecule type" value="Genomic_DNA"/>
</dbReference>
<organism evidence="2 3">
    <name type="scientific">Chitinophaga rhizophila</name>
    <dbReference type="NCBI Taxonomy" id="2866212"/>
    <lineage>
        <taxon>Bacteria</taxon>
        <taxon>Pseudomonadati</taxon>
        <taxon>Bacteroidota</taxon>
        <taxon>Chitinophagia</taxon>
        <taxon>Chitinophagales</taxon>
        <taxon>Chitinophagaceae</taxon>
        <taxon>Chitinophaga</taxon>
    </lineage>
</organism>
<comment type="caution">
    <text evidence="2">The sequence shown here is derived from an EMBL/GenBank/DDBJ whole genome shotgun (WGS) entry which is preliminary data.</text>
</comment>
<gene>
    <name evidence="2" type="ORF">K1Y79_04155</name>
</gene>
<keyword evidence="3" id="KW-1185">Reference proteome</keyword>
<protein>
    <submittedName>
        <fullName evidence="2">DUF4297 domain-containing protein</fullName>
    </submittedName>
</protein>
<name>A0ABS7G9P8_9BACT</name>
<accession>A0ABS7G9P8</accession>
<evidence type="ECO:0000313" key="2">
    <source>
        <dbReference type="EMBL" id="MBW8683519.1"/>
    </source>
</evidence>
<dbReference type="InterPro" id="IPR025382">
    <property type="entry name" value="Cap4-like_endonuclease_dom"/>
</dbReference>
<dbReference type="Proteomes" id="UP000812961">
    <property type="component" value="Unassembled WGS sequence"/>
</dbReference>
<evidence type="ECO:0000259" key="1">
    <source>
        <dbReference type="Pfam" id="PF14130"/>
    </source>
</evidence>
<evidence type="ECO:0000313" key="3">
    <source>
        <dbReference type="Proteomes" id="UP000812961"/>
    </source>
</evidence>
<dbReference type="RefSeq" id="WP_220248738.1">
    <property type="nucleotide sequence ID" value="NZ_JAICCF010000001.1"/>
</dbReference>